<dbReference type="EMBL" id="ACUZ02000004">
    <property type="protein sequence ID" value="EFB33195.1"/>
    <property type="molecule type" value="Genomic_DNA"/>
</dbReference>
<name>D1QND8_9BACT</name>
<dbReference type="Proteomes" id="UP000004079">
    <property type="component" value="Unassembled WGS sequence"/>
</dbReference>
<accession>D1QND8</accession>
<sequence>MLIFSDKFADSKKNSLLCKKSSNMEKIMCRYTYKSSSLGGSLLWKERPSYRSGLLSLANFGNGFMFEDYLKGSNGDDLARDWRNVGNDLRMAMKRFKRLSHGK</sequence>
<organism evidence="1 2">
    <name type="scientific">Segatella oris F0302</name>
    <dbReference type="NCBI Taxonomy" id="649760"/>
    <lineage>
        <taxon>Bacteria</taxon>
        <taxon>Pseudomonadati</taxon>
        <taxon>Bacteroidota</taxon>
        <taxon>Bacteroidia</taxon>
        <taxon>Bacteroidales</taxon>
        <taxon>Prevotellaceae</taxon>
        <taxon>Segatella</taxon>
    </lineage>
</organism>
<dbReference type="HOGENOM" id="CLU_178504_0_0_10"/>
<dbReference type="AlphaFoldDB" id="D1QND8"/>
<protein>
    <submittedName>
        <fullName evidence="1">Uncharacterized protein</fullName>
    </submittedName>
</protein>
<evidence type="ECO:0000313" key="1">
    <source>
        <dbReference type="EMBL" id="EFB33195.1"/>
    </source>
</evidence>
<proteinExistence type="predicted"/>
<dbReference type="STRING" id="649760.HMPREF0971_00474"/>
<evidence type="ECO:0000313" key="2">
    <source>
        <dbReference type="Proteomes" id="UP000004079"/>
    </source>
</evidence>
<comment type="caution">
    <text evidence="1">The sequence shown here is derived from an EMBL/GenBank/DDBJ whole genome shotgun (WGS) entry which is preliminary data.</text>
</comment>
<gene>
    <name evidence="1" type="ORF">HMPREF0971_00474</name>
</gene>
<reference evidence="1 2" key="1">
    <citation type="submission" date="2009-11" db="EMBL/GenBank/DDBJ databases">
        <authorList>
            <person name="Weinstock G."/>
            <person name="Sodergren E."/>
            <person name="Clifton S."/>
            <person name="Fulton L."/>
            <person name="Fulton B."/>
            <person name="Courtney L."/>
            <person name="Fronick C."/>
            <person name="Harrison M."/>
            <person name="Strong C."/>
            <person name="Farmer C."/>
            <person name="Delahaunty K."/>
            <person name="Markovic C."/>
            <person name="Hall O."/>
            <person name="Minx P."/>
            <person name="Tomlinson C."/>
            <person name="Mitreva M."/>
            <person name="Nelson J."/>
            <person name="Hou S."/>
            <person name="Wollam A."/>
            <person name="Pepin K.H."/>
            <person name="Johnson M."/>
            <person name="Bhonagiri V."/>
            <person name="Nash W.E."/>
            <person name="Warren W."/>
            <person name="Chinwalla A."/>
            <person name="Mardis E.R."/>
            <person name="Wilson R.K."/>
        </authorList>
    </citation>
    <scope>NUCLEOTIDE SEQUENCE [LARGE SCALE GENOMIC DNA]</scope>
    <source>
        <strain evidence="1 2">F0302</strain>
    </source>
</reference>